<reference evidence="9 10" key="1">
    <citation type="submission" date="2024-04" db="EMBL/GenBank/DDBJ databases">
        <authorList>
            <consortium name="Genoscope - CEA"/>
            <person name="William W."/>
        </authorList>
    </citation>
    <scope>NUCLEOTIDE SEQUENCE [LARGE SCALE GENOMIC DNA]</scope>
</reference>
<dbReference type="Pfam" id="PF07496">
    <property type="entry name" value="zf-CW"/>
    <property type="match status" value="1"/>
</dbReference>
<evidence type="ECO:0000259" key="8">
    <source>
        <dbReference type="PROSITE" id="PS51050"/>
    </source>
</evidence>
<dbReference type="InterPro" id="IPR041006">
    <property type="entry name" value="Morc_S5"/>
</dbReference>
<dbReference type="EMBL" id="CAXITT010000782">
    <property type="protein sequence ID" value="CAL1546176.1"/>
    <property type="molecule type" value="Genomic_DNA"/>
</dbReference>
<dbReference type="PANTHER" id="PTHR23336:SF76">
    <property type="entry name" value="MORC S5 DOMAIN-CONTAINING PROTEIN"/>
    <property type="match status" value="1"/>
</dbReference>
<dbReference type="PANTHER" id="PTHR23336">
    <property type="entry name" value="ZINC FINGER CW-TYPE COILED-COIL DOMAIN PROTEIN 3"/>
    <property type="match status" value="1"/>
</dbReference>
<keyword evidence="6" id="KW-0539">Nucleus</keyword>
<dbReference type="Gene3D" id="3.30.40.100">
    <property type="match status" value="1"/>
</dbReference>
<gene>
    <name evidence="9" type="ORF">GSLYS_00019553001</name>
</gene>
<protein>
    <recommendedName>
        <fullName evidence="8">CW-type domain-containing protein</fullName>
    </recommendedName>
</protein>
<evidence type="ECO:0000256" key="7">
    <source>
        <dbReference type="SAM" id="MobiDB-lite"/>
    </source>
</evidence>
<evidence type="ECO:0000313" key="10">
    <source>
        <dbReference type="Proteomes" id="UP001497497"/>
    </source>
</evidence>
<proteinExistence type="predicted"/>
<keyword evidence="3" id="KW-0863">Zinc-finger</keyword>
<evidence type="ECO:0000256" key="3">
    <source>
        <dbReference type="ARBA" id="ARBA00022771"/>
    </source>
</evidence>
<evidence type="ECO:0000256" key="1">
    <source>
        <dbReference type="ARBA" id="ARBA00004123"/>
    </source>
</evidence>
<dbReference type="SUPFAM" id="SSF55874">
    <property type="entry name" value="ATPase domain of HSP90 chaperone/DNA topoisomerase II/histidine kinase"/>
    <property type="match status" value="1"/>
</dbReference>
<dbReference type="PROSITE" id="PS51050">
    <property type="entry name" value="ZF_CW"/>
    <property type="match status" value="1"/>
</dbReference>
<dbReference type="Pfam" id="PF17942">
    <property type="entry name" value="Morc6_S5"/>
    <property type="match status" value="1"/>
</dbReference>
<feature type="region of interest" description="Disordered" evidence="7">
    <location>
        <begin position="486"/>
        <end position="680"/>
    </location>
</feature>
<dbReference type="GO" id="GO:0008270">
    <property type="term" value="F:zinc ion binding"/>
    <property type="evidence" value="ECO:0007669"/>
    <property type="project" value="UniProtKB-KW"/>
</dbReference>
<dbReference type="InterPro" id="IPR011124">
    <property type="entry name" value="Znf_CW"/>
</dbReference>
<keyword evidence="2" id="KW-0479">Metal-binding</keyword>
<sequence length="827" mass="94220">MAQTAGVPLCKVNPRYLHSNSTSHTWAFSAIAELIDNAYDPDVKATHVDIDTMRINDEHCLIIQDNGAGIETANLLKMLSFGFCEKDAITDSYAPIGYYGNGFKSGSMRLGKNALVFTRCKNSTSVGFLSQTYLQAIEAETILVPILEYNKTNYIRCKDDSETQNCLEAILKYSVFHTETELKAQLKTLESSVTGTKIIIFHLNTSQDGMLELDLVSDSTDIRCPETITYDIAMTARPVVQKPSDYRRSLRVYTSILYLIPRMKIILRGKPVRSKLVSRSLSKTERDTYRPTWLRMPIKIIFGFNCDMLDDYGMMLYHKNRLIKAYEKVGYQKQENELGVGVVGVAEVDFLEPIHNKQDFKTDEKYNSVMKAFGDKLNDYWNEKIHGQKSQIPHKGREVPDLWAQCDTCLKWRRLPGVSTKKSLPDKWFCFLNRDATHNRCDIPEETEGDDEEVLKPSYKKTFKQKRKEERQKEKKICEDILRQASESTVQNSKVHSLRLQRSSLKPSPEQTATPTTENQPADTSHMDDSDDDFQSTPSKKPHLDQNIKHSKYEANSLQLAPSFLKKKPDKIRNTEEDVTSPTSSNQQDNYNTEGYEQDEAQEVSATNDHESESKRGIGSLNGTETSPVGPSQIKNISSSNDVPLEEHPSLTYPLARNDLTRRNKETDESVEGQRTTQKVQVKKDKEGDVRVKLEMADEATLISCQSNSPCSGSQLLEMMRKKLKLREKDLEDTEERFRKFRSNVQNLLAFMAPDLDVKEVNDIEILVENLIKKYQEPAKEEGDLEEDYKVDKPGIDLKQPLVEFQGSNSSLNKTKSKANEKQCCIS</sequence>
<evidence type="ECO:0000313" key="9">
    <source>
        <dbReference type="EMBL" id="CAL1546176.1"/>
    </source>
</evidence>
<feature type="region of interest" description="Disordered" evidence="7">
    <location>
        <begin position="807"/>
        <end position="827"/>
    </location>
</feature>
<dbReference type="AlphaFoldDB" id="A0AAV2IIN0"/>
<keyword evidence="10" id="KW-1185">Reference proteome</keyword>
<evidence type="ECO:0000256" key="2">
    <source>
        <dbReference type="ARBA" id="ARBA00022723"/>
    </source>
</evidence>
<dbReference type="Gene3D" id="3.30.565.10">
    <property type="entry name" value="Histidine kinase-like ATPase, C-terminal domain"/>
    <property type="match status" value="1"/>
</dbReference>
<evidence type="ECO:0000256" key="6">
    <source>
        <dbReference type="ARBA" id="ARBA00023242"/>
    </source>
</evidence>
<accession>A0AAV2IIN0</accession>
<dbReference type="InterPro" id="IPR036890">
    <property type="entry name" value="HATPase_C_sf"/>
</dbReference>
<organism evidence="9 10">
    <name type="scientific">Lymnaea stagnalis</name>
    <name type="common">Great pond snail</name>
    <name type="synonym">Helix stagnalis</name>
    <dbReference type="NCBI Taxonomy" id="6523"/>
    <lineage>
        <taxon>Eukaryota</taxon>
        <taxon>Metazoa</taxon>
        <taxon>Spiralia</taxon>
        <taxon>Lophotrochozoa</taxon>
        <taxon>Mollusca</taxon>
        <taxon>Gastropoda</taxon>
        <taxon>Heterobranchia</taxon>
        <taxon>Euthyneura</taxon>
        <taxon>Panpulmonata</taxon>
        <taxon>Hygrophila</taxon>
        <taxon>Lymnaeoidea</taxon>
        <taxon>Lymnaeidae</taxon>
        <taxon>Lymnaea</taxon>
    </lineage>
</organism>
<keyword evidence="4" id="KW-0862">Zinc</keyword>
<feature type="compositionally biased region" description="Polar residues" evidence="7">
    <location>
        <begin position="486"/>
        <end position="522"/>
    </location>
</feature>
<evidence type="ECO:0000256" key="5">
    <source>
        <dbReference type="ARBA" id="ARBA00023054"/>
    </source>
</evidence>
<dbReference type="Pfam" id="PF13589">
    <property type="entry name" value="HATPase_c_3"/>
    <property type="match status" value="1"/>
</dbReference>
<feature type="domain" description="CW-type" evidence="8">
    <location>
        <begin position="397"/>
        <end position="449"/>
    </location>
</feature>
<dbReference type="GO" id="GO:0005634">
    <property type="term" value="C:nucleus"/>
    <property type="evidence" value="ECO:0007669"/>
    <property type="project" value="UniProtKB-SubCell"/>
</dbReference>
<feature type="compositionally biased region" description="Basic and acidic residues" evidence="7">
    <location>
        <begin position="659"/>
        <end position="668"/>
    </location>
</feature>
<name>A0AAV2IIN0_LYMST</name>
<feature type="compositionally biased region" description="Polar residues" evidence="7">
    <location>
        <begin position="580"/>
        <end position="595"/>
    </location>
</feature>
<comment type="caution">
    <text evidence="9">The sequence shown here is derived from an EMBL/GenBank/DDBJ whole genome shotgun (WGS) entry which is preliminary data.</text>
</comment>
<dbReference type="GO" id="GO:0016887">
    <property type="term" value="F:ATP hydrolysis activity"/>
    <property type="evidence" value="ECO:0007669"/>
    <property type="project" value="InterPro"/>
</dbReference>
<dbReference type="InterPro" id="IPR045261">
    <property type="entry name" value="MORC_ATPase"/>
</dbReference>
<dbReference type="Proteomes" id="UP001497497">
    <property type="component" value="Unassembled WGS sequence"/>
</dbReference>
<keyword evidence="5" id="KW-0175">Coiled coil</keyword>
<feature type="compositionally biased region" description="Basic and acidic residues" evidence="7">
    <location>
        <begin position="542"/>
        <end position="553"/>
    </location>
</feature>
<feature type="compositionally biased region" description="Polar residues" evidence="7">
    <location>
        <begin position="621"/>
        <end position="642"/>
    </location>
</feature>
<evidence type="ECO:0000256" key="4">
    <source>
        <dbReference type="ARBA" id="ARBA00022833"/>
    </source>
</evidence>
<comment type="subcellular location">
    <subcellularLocation>
        <location evidence="1">Nucleus</location>
    </subcellularLocation>
</comment>